<evidence type="ECO:0000259" key="2">
    <source>
        <dbReference type="Pfam" id="PF07510"/>
    </source>
</evidence>
<sequence>MVGSTTVNERKQSMMNIKPVHAAVGDVFGDKTVFSVPKYQRGYAWDSDSVQDFISDVDICYRSRVNGGHREHFLGGILSIKNDIEGVANAVHYQLVDGQQRITTIVLFGYALMEVFGELGELLDDLELKKRVEHYVKNLKASFVAHEQVVNRVVTNANVLTLSKKDESYFRGLLGGNDPDCEIDSHEKLLTALSRISEYLKTVQNQFEDFADQIDAFEHVHDVLLSDFSMLHMVAENKPDAYRLFQVINDRGVSLTDGDLLRVKTLELLEGFSDEQLAAEKIWDDILSDKPNKTYDFLQWIYESHAYRRARSGALADVYMEVFFEGLSPGQIKKKDAKYIIEQLKIIHADVERCRAFMKGEWIFADQRPVTPWDRARLASLIVHLGHTLSIPLLLAASELGHVKFRDVVLMLERAFFRYKIICNEHVTPLKGLYYTECEAIRSKGAAYNVGSLRQKLGELLDFRAPLHNFINGLTSLHYQSKTGGNKTIKHFLMMLDSYFAWYESGAIGTPKCLEGNRLLDFGETSIEHIYPKNAKAADIDVEMEPRKNSICNLTILDPEVNSMADNENFTAKRIVFKASSIGLNQKIGKKLKWNLKASVEYERSILEMARYIFVV</sequence>
<comment type="caution">
    <text evidence="3">The sequence shown here is derived from an EMBL/GenBank/DDBJ whole genome shotgun (WGS) entry which is preliminary data.</text>
</comment>
<evidence type="ECO:0000259" key="1">
    <source>
        <dbReference type="Pfam" id="PF03235"/>
    </source>
</evidence>
<feature type="domain" description="GmrSD restriction endonucleases C-terminal" evidence="2">
    <location>
        <begin position="524"/>
        <end position="603"/>
    </location>
</feature>
<dbReference type="PANTHER" id="PTHR35149">
    <property type="entry name" value="SLL5132 PROTEIN"/>
    <property type="match status" value="1"/>
</dbReference>
<dbReference type="InterPro" id="IPR004919">
    <property type="entry name" value="GmrSD_N"/>
</dbReference>
<feature type="domain" description="GmrSD restriction endonucleases N-terminal" evidence="1">
    <location>
        <begin position="25"/>
        <end position="263"/>
    </location>
</feature>
<dbReference type="InterPro" id="IPR011089">
    <property type="entry name" value="GmrSD_C"/>
</dbReference>
<proteinExistence type="predicted"/>
<dbReference type="EMBL" id="PYJM01000002">
    <property type="protein sequence ID" value="PUA45346.1"/>
    <property type="molecule type" value="Genomic_DNA"/>
</dbReference>
<dbReference type="Pfam" id="PF07510">
    <property type="entry name" value="GmrSD_C"/>
    <property type="match status" value="1"/>
</dbReference>
<dbReference type="AlphaFoldDB" id="A0A2T6GMI0"/>
<reference evidence="3 4" key="1">
    <citation type="submission" date="2018-03" db="EMBL/GenBank/DDBJ databases">
        <title>Draft genome sequence of the plant growth promoting rhizobacterium Pseudomonas protegens strain BNJ-SS-45 isolated from wheat (Triticum aestivum) rhizosphere.</title>
        <authorList>
            <person name="Bajpai A."/>
            <person name="Shende K."/>
            <person name="Meena N."/>
            <person name="Upadhyayula S.R."/>
            <person name="Suravajhala P."/>
            <person name="Medicherla K.M."/>
            <person name="Johri B.N."/>
        </authorList>
    </citation>
    <scope>NUCLEOTIDE SEQUENCE [LARGE SCALE GENOMIC DNA]</scope>
    <source>
        <strain evidence="3 4">BNJ-SS-45</strain>
    </source>
</reference>
<protein>
    <submittedName>
        <fullName evidence="3">DUF1524 domain-containing protein</fullName>
    </submittedName>
</protein>
<evidence type="ECO:0000313" key="4">
    <source>
        <dbReference type="Proteomes" id="UP000244178"/>
    </source>
</evidence>
<evidence type="ECO:0000313" key="3">
    <source>
        <dbReference type="EMBL" id="PUA45346.1"/>
    </source>
</evidence>
<dbReference type="Pfam" id="PF03235">
    <property type="entry name" value="GmrSD_N"/>
    <property type="match status" value="1"/>
</dbReference>
<gene>
    <name evidence="3" type="ORF">C5U62_07580</name>
</gene>
<name>A0A2T6GMI0_9PSED</name>
<dbReference type="PANTHER" id="PTHR35149:SF1">
    <property type="entry name" value="DUF5655 DOMAIN-CONTAINING PROTEIN"/>
    <property type="match status" value="1"/>
</dbReference>
<dbReference type="Proteomes" id="UP000244178">
    <property type="component" value="Unassembled WGS sequence"/>
</dbReference>
<organism evidence="3 4">
    <name type="scientific">Pseudomonas protegens</name>
    <dbReference type="NCBI Taxonomy" id="380021"/>
    <lineage>
        <taxon>Bacteria</taxon>
        <taxon>Pseudomonadati</taxon>
        <taxon>Pseudomonadota</taxon>
        <taxon>Gammaproteobacteria</taxon>
        <taxon>Pseudomonadales</taxon>
        <taxon>Pseudomonadaceae</taxon>
        <taxon>Pseudomonas</taxon>
    </lineage>
</organism>
<accession>A0A2T6GMI0</accession>